<accession>A0AA88A5Q8</accession>
<name>A0AA88A5Q8_FICCA</name>
<sequence length="264" mass="27220">MAGRLPRPAITRTAGPRVDRAATGGGSACSGNQTRRWCSLAHSRSLSCCSPSSVSLPAVRPLPGGLPGYDGSSSTTCPVLHLCFAAVVQGSPGWTGHSFDQPWVTGSVVGSPTCVACQALDIPGENLCLRGFTLGSDPSPARGSPGALRTGGGRIVVMDVLIISLVHFLSYLTLGERVYPVTLPSITCKREAPRSDWDAGVVSTVGTPMPKSARAPHAIRTARVTQPGRLSRAPGAAPVEAGGDVTLCSSRLGKSTVEVHSDRT</sequence>
<feature type="region of interest" description="Disordered" evidence="1">
    <location>
        <begin position="1"/>
        <end position="31"/>
    </location>
</feature>
<dbReference type="EMBL" id="BTGU01000028">
    <property type="protein sequence ID" value="GMN48603.1"/>
    <property type="molecule type" value="Genomic_DNA"/>
</dbReference>
<evidence type="ECO:0000313" key="2">
    <source>
        <dbReference type="EMBL" id="GMN48603.1"/>
    </source>
</evidence>
<evidence type="ECO:0000313" key="3">
    <source>
        <dbReference type="Proteomes" id="UP001187192"/>
    </source>
</evidence>
<comment type="caution">
    <text evidence="2">The sequence shown here is derived from an EMBL/GenBank/DDBJ whole genome shotgun (WGS) entry which is preliminary data.</text>
</comment>
<dbReference type="Proteomes" id="UP001187192">
    <property type="component" value="Unassembled WGS sequence"/>
</dbReference>
<gene>
    <name evidence="2" type="ORF">TIFTF001_017763</name>
</gene>
<keyword evidence="3" id="KW-1185">Reference proteome</keyword>
<proteinExistence type="predicted"/>
<dbReference type="AlphaFoldDB" id="A0AA88A5Q8"/>
<protein>
    <submittedName>
        <fullName evidence="2">Uncharacterized protein</fullName>
    </submittedName>
</protein>
<organism evidence="2 3">
    <name type="scientific">Ficus carica</name>
    <name type="common">Common fig</name>
    <dbReference type="NCBI Taxonomy" id="3494"/>
    <lineage>
        <taxon>Eukaryota</taxon>
        <taxon>Viridiplantae</taxon>
        <taxon>Streptophyta</taxon>
        <taxon>Embryophyta</taxon>
        <taxon>Tracheophyta</taxon>
        <taxon>Spermatophyta</taxon>
        <taxon>Magnoliopsida</taxon>
        <taxon>eudicotyledons</taxon>
        <taxon>Gunneridae</taxon>
        <taxon>Pentapetalae</taxon>
        <taxon>rosids</taxon>
        <taxon>fabids</taxon>
        <taxon>Rosales</taxon>
        <taxon>Moraceae</taxon>
        <taxon>Ficeae</taxon>
        <taxon>Ficus</taxon>
    </lineage>
</organism>
<reference evidence="2" key="1">
    <citation type="submission" date="2023-07" db="EMBL/GenBank/DDBJ databases">
        <title>draft genome sequence of fig (Ficus carica).</title>
        <authorList>
            <person name="Takahashi T."/>
            <person name="Nishimura K."/>
        </authorList>
    </citation>
    <scope>NUCLEOTIDE SEQUENCE</scope>
</reference>
<evidence type="ECO:0000256" key="1">
    <source>
        <dbReference type="SAM" id="MobiDB-lite"/>
    </source>
</evidence>